<feature type="region of interest" description="Disordered" evidence="12">
    <location>
        <begin position="763"/>
        <end position="789"/>
    </location>
</feature>
<evidence type="ECO:0000256" key="1">
    <source>
        <dbReference type="ARBA" id="ARBA00004496"/>
    </source>
</evidence>
<evidence type="ECO:0000256" key="8">
    <source>
        <dbReference type="ARBA" id="ARBA00022840"/>
    </source>
</evidence>
<evidence type="ECO:0000313" key="16">
    <source>
        <dbReference type="Proteomes" id="UP001642540"/>
    </source>
</evidence>
<dbReference type="InterPro" id="IPR049587">
    <property type="entry name" value="TNK-like_SAM"/>
</dbReference>
<evidence type="ECO:0000256" key="10">
    <source>
        <dbReference type="ARBA" id="ARBA00047899"/>
    </source>
</evidence>
<evidence type="ECO:0000256" key="9">
    <source>
        <dbReference type="ARBA" id="ARBA00023137"/>
    </source>
</evidence>
<evidence type="ECO:0000256" key="4">
    <source>
        <dbReference type="ARBA" id="ARBA00022490"/>
    </source>
</evidence>
<dbReference type="InterPro" id="IPR015940">
    <property type="entry name" value="UBA"/>
</dbReference>
<feature type="domain" description="UBA" evidence="14">
    <location>
        <begin position="982"/>
        <end position="1024"/>
    </location>
</feature>
<dbReference type="InterPro" id="IPR020635">
    <property type="entry name" value="Tyr_kinase_cat_dom"/>
</dbReference>
<dbReference type="Gene3D" id="3.30.200.20">
    <property type="entry name" value="Phosphorylase Kinase, domain 1"/>
    <property type="match status" value="1"/>
</dbReference>
<gene>
    <name evidence="15" type="ORF">ODALV1_LOCUS14344</name>
</gene>
<proteinExistence type="predicted"/>
<dbReference type="InterPro" id="IPR037085">
    <property type="entry name" value="Cdc42-bd-like_dom_sf"/>
</dbReference>
<accession>A0ABP1QRY4</accession>
<dbReference type="Proteomes" id="UP001642540">
    <property type="component" value="Unassembled WGS sequence"/>
</dbReference>
<dbReference type="PROSITE" id="PS00109">
    <property type="entry name" value="PROTEIN_KINASE_TYR"/>
    <property type="match status" value="1"/>
</dbReference>
<dbReference type="EC" id="2.7.10.2" evidence="2"/>
<dbReference type="Pfam" id="PF07714">
    <property type="entry name" value="PK_Tyr_Ser-Thr"/>
    <property type="match status" value="1"/>
</dbReference>
<sequence>MSDDEGSEWLIQILKDTQLEHFFVRIRDELQVTRMTHFDFVTLEDLENIGMGKPGARRLLEAVKKRKTKLKSKNLVNKILPASISQSKLPKSSSGSSGAVKKNASTLDFNPASITCLIQEKEIELGQKLGDGSFGVVLKGVWKTPIGPSLSVAVKVLKQDALHLPGVLQDFVKEVQSMHHLDHPNLIRLHGVVLSNPLMMVTELAELGSLLDYLRKQCGHVSILDMWRWAIQVSAGMAYLESQRCIHRDLACRNVLLASMNEIKIGDFGLMRALPQEHDCYVMTERQKVPFPWCAPESLKARQFSHASDTWMFGVTLWEIFTFGEEPWIDLNGAQILHKIDKEGERLHQPDACSASLYQIMSQCWAKEPSDRPTFPALRAYLSENFPQAMEINQSYHEEGDSNKLTLDSGDKIAVIEGKPENYYWKGQNQRNYEIGIFPRCLASPLRKRQSDDISKPLRNSFIHTGHGSISEKSWGSPCFIDEVYLKNPMEPPDLSGIPEDSDENAVPHLRDRTKRNPLTSSIPPIRSIQKSQQQQQQYSYSKFKNEAPPDSPRTPVTKVPSSKSNGTTLKQSEDILIDLTDDCKNNTTSNHPTSSSSYYNVTQPLSGSSKANCSKRGSAPPRPPPVNLLVNLHSNVSDTPQLYSNVPFTSNKAVTQVSIPANAIPVPFMQIQGDTQSTSYGFAPSVADSAEWSQYSETDSVHNDCSSPDPFDTSNIATPPSASRYYSVVPQQSPSEDTHCVEQEQNKVPENILREFDTLAVSNTGGSTAHSPESQQIKSESSPQHKTVKPPLELLKKRDEAFSWLDDTLGGLKIGSASKAADEPTSLRQTSTLNNLGSRSSICLNTLDSGDEVWNNFSDVPSSLNGIQKPPSFIQNLPSNHSPSQSSMRPYNLPPPPTFARCNSVNSVNIQNRPPPAYRPPPSPQNNSLPSRTAYGYIPRNSESSNTSLNLSPVYVLSTAVPSASQDEIIYALRACQDVASAEKTLKIDQLLKLGLGTRVGCEQALCTAKWNIELAASALLEGSSQR</sequence>
<dbReference type="InterPro" id="IPR015116">
    <property type="entry name" value="Cdc42-bd-like"/>
</dbReference>
<keyword evidence="7" id="KW-0418">Kinase</keyword>
<feature type="binding site" evidence="11">
    <location>
        <position position="155"/>
    </location>
    <ligand>
        <name>ATP</name>
        <dbReference type="ChEBI" id="CHEBI:30616"/>
    </ligand>
</feature>
<dbReference type="Pfam" id="PF09027">
    <property type="entry name" value="GTPase_binding"/>
    <property type="match status" value="1"/>
</dbReference>
<keyword evidence="16" id="KW-1185">Reference proteome</keyword>
<dbReference type="Pfam" id="PF22931">
    <property type="entry name" value="SAM_TNK"/>
    <property type="match status" value="1"/>
</dbReference>
<dbReference type="CDD" id="cd00174">
    <property type="entry name" value="SH3"/>
    <property type="match status" value="1"/>
</dbReference>
<keyword evidence="3" id="KW-0728">SH3 domain</keyword>
<keyword evidence="4" id="KW-0963">Cytoplasm</keyword>
<feature type="region of interest" description="Disordered" evidence="12">
    <location>
        <begin position="870"/>
        <end position="899"/>
    </location>
</feature>
<keyword evidence="5" id="KW-0808">Transferase</keyword>
<dbReference type="InterPro" id="IPR011009">
    <property type="entry name" value="Kinase-like_dom_sf"/>
</dbReference>
<evidence type="ECO:0000256" key="12">
    <source>
        <dbReference type="SAM" id="MobiDB-lite"/>
    </source>
</evidence>
<dbReference type="PROSITE" id="PS50030">
    <property type="entry name" value="UBA"/>
    <property type="match status" value="1"/>
</dbReference>
<feature type="compositionally biased region" description="Pro residues" evidence="12">
    <location>
        <begin position="914"/>
        <end position="925"/>
    </location>
</feature>
<keyword evidence="6 11" id="KW-0547">Nucleotide-binding</keyword>
<feature type="region of interest" description="Disordered" evidence="12">
    <location>
        <begin position="491"/>
        <end position="627"/>
    </location>
</feature>
<feature type="region of interest" description="Disordered" evidence="12">
    <location>
        <begin position="911"/>
        <end position="935"/>
    </location>
</feature>
<dbReference type="InterPro" id="IPR036028">
    <property type="entry name" value="SH3-like_dom_sf"/>
</dbReference>
<evidence type="ECO:0000259" key="13">
    <source>
        <dbReference type="PROSITE" id="PS50011"/>
    </source>
</evidence>
<organism evidence="15 16">
    <name type="scientific">Orchesella dallaii</name>
    <dbReference type="NCBI Taxonomy" id="48710"/>
    <lineage>
        <taxon>Eukaryota</taxon>
        <taxon>Metazoa</taxon>
        <taxon>Ecdysozoa</taxon>
        <taxon>Arthropoda</taxon>
        <taxon>Hexapoda</taxon>
        <taxon>Collembola</taxon>
        <taxon>Entomobryomorpha</taxon>
        <taxon>Entomobryoidea</taxon>
        <taxon>Orchesellidae</taxon>
        <taxon>Orchesellinae</taxon>
        <taxon>Orchesella</taxon>
    </lineage>
</organism>
<dbReference type="InterPro" id="IPR008266">
    <property type="entry name" value="Tyr_kinase_AS"/>
</dbReference>
<dbReference type="SUPFAM" id="SSF56112">
    <property type="entry name" value="Protein kinase-like (PK-like)"/>
    <property type="match status" value="1"/>
</dbReference>
<evidence type="ECO:0000256" key="3">
    <source>
        <dbReference type="ARBA" id="ARBA00022443"/>
    </source>
</evidence>
<dbReference type="PANTHER" id="PTHR24418">
    <property type="entry name" value="TYROSINE-PROTEIN KINASE"/>
    <property type="match status" value="1"/>
</dbReference>
<evidence type="ECO:0000256" key="11">
    <source>
        <dbReference type="PROSITE-ProRule" id="PRU10141"/>
    </source>
</evidence>
<feature type="compositionally biased region" description="Polar residues" evidence="12">
    <location>
        <begin position="763"/>
        <end position="786"/>
    </location>
</feature>
<dbReference type="PRINTS" id="PR00109">
    <property type="entry name" value="TYRKINASE"/>
</dbReference>
<dbReference type="Gene3D" id="1.10.510.10">
    <property type="entry name" value="Transferase(Phosphotransferase) domain 1"/>
    <property type="match status" value="1"/>
</dbReference>
<protein>
    <recommendedName>
        <fullName evidence="2">non-specific protein-tyrosine kinase</fullName>
        <ecNumber evidence="2">2.7.10.2</ecNumber>
    </recommendedName>
</protein>
<dbReference type="InterPro" id="IPR017441">
    <property type="entry name" value="Protein_kinase_ATP_BS"/>
</dbReference>
<dbReference type="PROSITE" id="PS50011">
    <property type="entry name" value="PROTEIN_KINASE_DOM"/>
    <property type="match status" value="1"/>
</dbReference>
<dbReference type="Gene3D" id="4.10.680.10">
    <property type="entry name" value="Cdc42-like binding domain"/>
    <property type="match status" value="1"/>
</dbReference>
<feature type="compositionally biased region" description="Polar residues" evidence="12">
    <location>
        <begin position="560"/>
        <end position="571"/>
    </location>
</feature>
<dbReference type="SUPFAM" id="SSF50044">
    <property type="entry name" value="SH3-domain"/>
    <property type="match status" value="1"/>
</dbReference>
<comment type="caution">
    <text evidence="15">The sequence shown here is derived from an EMBL/GenBank/DDBJ whole genome shotgun (WGS) entry which is preliminary data.</text>
</comment>
<reference evidence="15 16" key="1">
    <citation type="submission" date="2024-08" db="EMBL/GenBank/DDBJ databases">
        <authorList>
            <person name="Cucini C."/>
            <person name="Frati F."/>
        </authorList>
    </citation>
    <scope>NUCLEOTIDE SEQUENCE [LARGE SCALE GENOMIC DNA]</scope>
</reference>
<feature type="compositionally biased region" description="Polar residues" evidence="12">
    <location>
        <begin position="599"/>
        <end position="613"/>
    </location>
</feature>
<dbReference type="CDD" id="cd09539">
    <property type="entry name" value="SAM_TNK-like"/>
    <property type="match status" value="1"/>
</dbReference>
<keyword evidence="8 11" id="KW-0067">ATP-binding</keyword>
<evidence type="ECO:0000256" key="2">
    <source>
        <dbReference type="ARBA" id="ARBA00011903"/>
    </source>
</evidence>
<dbReference type="InterPro" id="IPR050198">
    <property type="entry name" value="Non-receptor_tyrosine_kinases"/>
</dbReference>
<evidence type="ECO:0000256" key="5">
    <source>
        <dbReference type="ARBA" id="ARBA00022679"/>
    </source>
</evidence>
<evidence type="ECO:0000313" key="15">
    <source>
        <dbReference type="EMBL" id="CAL8110546.1"/>
    </source>
</evidence>
<dbReference type="SMART" id="SM00219">
    <property type="entry name" value="TyrKc"/>
    <property type="match status" value="1"/>
</dbReference>
<comment type="catalytic activity">
    <reaction evidence="10">
        <text>L-threonyl-[protein] + ATP = O-phospho-L-threonyl-[protein] + ADP + H(+)</text>
        <dbReference type="Rhea" id="RHEA:46608"/>
        <dbReference type="Rhea" id="RHEA-COMP:11060"/>
        <dbReference type="Rhea" id="RHEA-COMP:11605"/>
        <dbReference type="ChEBI" id="CHEBI:15378"/>
        <dbReference type="ChEBI" id="CHEBI:30013"/>
        <dbReference type="ChEBI" id="CHEBI:30616"/>
        <dbReference type="ChEBI" id="CHEBI:61977"/>
        <dbReference type="ChEBI" id="CHEBI:456216"/>
        <dbReference type="EC" id="2.7.11.1"/>
    </reaction>
</comment>
<evidence type="ECO:0000259" key="14">
    <source>
        <dbReference type="PROSITE" id="PS50030"/>
    </source>
</evidence>
<evidence type="ECO:0000256" key="7">
    <source>
        <dbReference type="ARBA" id="ARBA00022777"/>
    </source>
</evidence>
<dbReference type="InterPro" id="IPR055175">
    <property type="entry name" value="ACK/TNK-like_SAM"/>
</dbReference>
<keyword evidence="9" id="KW-0829">Tyrosine-protein kinase</keyword>
<feature type="region of interest" description="Disordered" evidence="12">
    <location>
        <begin position="696"/>
        <end position="722"/>
    </location>
</feature>
<feature type="compositionally biased region" description="Low complexity" evidence="12">
    <location>
        <begin position="586"/>
        <end position="598"/>
    </location>
</feature>
<dbReference type="CDD" id="cd05040">
    <property type="entry name" value="PTKc_Ack_like"/>
    <property type="match status" value="1"/>
</dbReference>
<dbReference type="PROSITE" id="PS00107">
    <property type="entry name" value="PROTEIN_KINASE_ATP"/>
    <property type="match status" value="1"/>
</dbReference>
<feature type="compositionally biased region" description="Low complexity" evidence="12">
    <location>
        <begin position="521"/>
        <end position="543"/>
    </location>
</feature>
<feature type="domain" description="Protein kinase" evidence="13">
    <location>
        <begin position="123"/>
        <end position="382"/>
    </location>
</feature>
<dbReference type="InterPro" id="IPR001245">
    <property type="entry name" value="Ser-Thr/Tyr_kinase_cat_dom"/>
</dbReference>
<evidence type="ECO:0000256" key="6">
    <source>
        <dbReference type="ARBA" id="ARBA00022741"/>
    </source>
</evidence>
<dbReference type="InterPro" id="IPR000719">
    <property type="entry name" value="Prot_kinase_dom"/>
</dbReference>
<dbReference type="EMBL" id="CAXLJM020000045">
    <property type="protein sequence ID" value="CAL8110546.1"/>
    <property type="molecule type" value="Genomic_DNA"/>
</dbReference>
<comment type="subcellular location">
    <subcellularLocation>
        <location evidence="1">Cytoplasm</location>
    </subcellularLocation>
</comment>
<name>A0ABP1QRY4_9HEXA</name>
<feature type="compositionally biased region" description="Polar residues" evidence="12">
    <location>
        <begin position="874"/>
        <end position="890"/>
    </location>
</feature>